<reference evidence="1 2" key="1">
    <citation type="submission" date="2016-10" db="EMBL/GenBank/DDBJ databases">
        <authorList>
            <person name="de Groot N.N."/>
        </authorList>
    </citation>
    <scope>NUCLEOTIDE SEQUENCE [LARGE SCALE GENOMIC DNA]</scope>
    <source>
        <strain evidence="1 2">CGMCC 1.5012</strain>
    </source>
</reference>
<dbReference type="Gene3D" id="2.30.110.40">
    <property type="entry name" value="Phage tail tube protein"/>
    <property type="match status" value="1"/>
</dbReference>
<dbReference type="InterPro" id="IPR018989">
    <property type="entry name" value="DUF2001"/>
</dbReference>
<dbReference type="STRING" id="258515.SAMN05192585_11261"/>
<dbReference type="OrthoDB" id="1697482at2"/>
<dbReference type="EMBL" id="FNID01000012">
    <property type="protein sequence ID" value="SDN15255.1"/>
    <property type="molecule type" value="Genomic_DNA"/>
</dbReference>
<name>A0A1G9Z2X5_9FIRM</name>
<dbReference type="Pfam" id="PF09393">
    <property type="entry name" value="DUF2001"/>
    <property type="match status" value="1"/>
</dbReference>
<keyword evidence="2" id="KW-1185">Reference proteome</keyword>
<protein>
    <submittedName>
        <fullName evidence="1">Phage tail tube protein</fullName>
    </submittedName>
</protein>
<dbReference type="SUPFAM" id="SSF69279">
    <property type="entry name" value="Phage tail proteins"/>
    <property type="match status" value="1"/>
</dbReference>
<dbReference type="Proteomes" id="UP000199182">
    <property type="component" value="Unassembled WGS sequence"/>
</dbReference>
<evidence type="ECO:0000313" key="2">
    <source>
        <dbReference type="Proteomes" id="UP000199182"/>
    </source>
</evidence>
<organism evidence="1 2">
    <name type="scientific">Acetanaerobacterium elongatum</name>
    <dbReference type="NCBI Taxonomy" id="258515"/>
    <lineage>
        <taxon>Bacteria</taxon>
        <taxon>Bacillati</taxon>
        <taxon>Bacillota</taxon>
        <taxon>Clostridia</taxon>
        <taxon>Eubacteriales</taxon>
        <taxon>Oscillospiraceae</taxon>
        <taxon>Acetanaerobacterium</taxon>
    </lineage>
</organism>
<dbReference type="AlphaFoldDB" id="A0A1G9Z2X5"/>
<accession>A0A1G9Z2X5</accession>
<dbReference type="RefSeq" id="WP_092639477.1">
    <property type="nucleotide sequence ID" value="NZ_FNID01000012.1"/>
</dbReference>
<gene>
    <name evidence="1" type="ORF">SAMN05192585_11261</name>
</gene>
<evidence type="ECO:0000313" key="1">
    <source>
        <dbReference type="EMBL" id="SDN15255.1"/>
    </source>
</evidence>
<dbReference type="InterPro" id="IPR038628">
    <property type="entry name" value="XkdM-like_sf"/>
</dbReference>
<proteinExistence type="predicted"/>
<sequence length="153" mass="16865">MSEFMRLQDMLSGHDGNVYITLNGKILPAGMIGKIEAKEKKTVESKRPLGQRVIQHAVRGVEYTLSATLYHITSAFIEAAKAYKDTGVSPEITVQVYNENPVQGRSEILLRNVIFNETLFAKLDDSSDDSLSVDTDGTFDDFDIISKFGGTAT</sequence>